<evidence type="ECO:0000313" key="4">
    <source>
        <dbReference type="EMBL" id="ACY49253.1"/>
    </source>
</evidence>
<dbReference type="STRING" id="518766.Rmar_2375"/>
<feature type="region of interest" description="Disordered" evidence="1">
    <location>
        <begin position="230"/>
        <end position="280"/>
    </location>
</feature>
<evidence type="ECO:0000313" key="5">
    <source>
        <dbReference type="Proteomes" id="UP000002221"/>
    </source>
</evidence>
<dbReference type="EMBL" id="CP001807">
    <property type="protein sequence ID" value="ACY49253.1"/>
    <property type="molecule type" value="Genomic_DNA"/>
</dbReference>
<feature type="signal peptide" evidence="3">
    <location>
        <begin position="1"/>
        <end position="29"/>
    </location>
</feature>
<keyword evidence="2" id="KW-0812">Transmembrane</keyword>
<feature type="chain" id="PRO_5003012007" evidence="3">
    <location>
        <begin position="30"/>
        <end position="426"/>
    </location>
</feature>
<dbReference type="eggNOG" id="ENOG5030TTS">
    <property type="taxonomic scope" value="Bacteria"/>
</dbReference>
<evidence type="ECO:0000256" key="2">
    <source>
        <dbReference type="SAM" id="Phobius"/>
    </source>
</evidence>
<name>D0MEM5_RHOM4</name>
<keyword evidence="5" id="KW-1185">Reference proteome</keyword>
<evidence type="ECO:0000256" key="3">
    <source>
        <dbReference type="SAM" id="SignalP"/>
    </source>
</evidence>
<gene>
    <name evidence="4" type="ordered locus">Rmar_2375</name>
</gene>
<dbReference type="RefSeq" id="WP_012844863.1">
    <property type="nucleotide sequence ID" value="NC_013501.1"/>
</dbReference>
<sequence>MTAITPVHLRRHLLRFGLLMLLATGPLRAQQQGTLRIVDWPASEAELARVVGDEVGPWSRIEVLPFLDSLVLGYRYEVVADTVYAGFTLVWYPATWGLYRGHRVLWDQMPDSVQLQAMHVRIRFAAGGRPVTTWPLRFDSLALGPWPEVFESATYAFPIEEVFGPVPRDSLAAWLQAGLAPDSLSLDWIAFSVAEGGRITARSIVRARPGPPFIDVIFDPEVIVVEGAGKRGGTTVGRKPRRTGRSATRTRATEGRRTGRSGGRGWLRGGEKDEDDEDEKHETLLPAALAGVAVVAIVAVAGGGFGYSGNLKRTPIGVTGGVLRPDWGVLLQVSMNEAVMERSRTEPEELAVRLLGFSGWLTGRLQPALALGLRWREHRGRRTTHPVMVPAVVFRADPIVLIGGVDLVGGGPELSVVLNLRRLLGY</sequence>
<dbReference type="KEGG" id="rmr:Rmar_2375"/>
<feature type="transmembrane region" description="Helical" evidence="2">
    <location>
        <begin position="284"/>
        <end position="307"/>
    </location>
</feature>
<keyword evidence="2" id="KW-0472">Membrane</keyword>
<dbReference type="Proteomes" id="UP000002221">
    <property type="component" value="Chromosome"/>
</dbReference>
<accession>D0MEM5</accession>
<dbReference type="OrthoDB" id="1493241at2"/>
<dbReference type="AlphaFoldDB" id="D0MEM5"/>
<keyword evidence="3" id="KW-0732">Signal</keyword>
<proteinExistence type="predicted"/>
<keyword evidence="2" id="KW-1133">Transmembrane helix</keyword>
<evidence type="ECO:0000256" key="1">
    <source>
        <dbReference type="SAM" id="MobiDB-lite"/>
    </source>
</evidence>
<protein>
    <submittedName>
        <fullName evidence="4">Uncharacterized protein</fullName>
    </submittedName>
</protein>
<organism evidence="4 5">
    <name type="scientific">Rhodothermus marinus (strain ATCC 43812 / DSM 4252 / R-10)</name>
    <name type="common">Rhodothermus obamensis</name>
    <dbReference type="NCBI Taxonomy" id="518766"/>
    <lineage>
        <taxon>Bacteria</taxon>
        <taxon>Pseudomonadati</taxon>
        <taxon>Rhodothermota</taxon>
        <taxon>Rhodothermia</taxon>
        <taxon>Rhodothermales</taxon>
        <taxon>Rhodothermaceae</taxon>
        <taxon>Rhodothermus</taxon>
    </lineage>
</organism>
<reference evidence="4 5" key="1">
    <citation type="journal article" date="2009" name="Stand. Genomic Sci.">
        <title>Complete genome sequence of Rhodothermus marinus type strain (R-10).</title>
        <authorList>
            <person name="Nolan M."/>
            <person name="Tindall B.J."/>
            <person name="Pomrenke H."/>
            <person name="Lapidus A."/>
            <person name="Copeland A."/>
            <person name="Glavina Del Rio T."/>
            <person name="Lucas S."/>
            <person name="Chen F."/>
            <person name="Tice H."/>
            <person name="Cheng J.F."/>
            <person name="Saunders E."/>
            <person name="Han C."/>
            <person name="Bruce D."/>
            <person name="Goodwin L."/>
            <person name="Chain P."/>
            <person name="Pitluck S."/>
            <person name="Ovchinikova G."/>
            <person name="Pati A."/>
            <person name="Ivanova N."/>
            <person name="Mavromatis K."/>
            <person name="Chen A."/>
            <person name="Palaniappan K."/>
            <person name="Land M."/>
            <person name="Hauser L."/>
            <person name="Chang Y.J."/>
            <person name="Jeffries C.D."/>
            <person name="Brettin T."/>
            <person name="Goker M."/>
            <person name="Bristow J."/>
            <person name="Eisen J.A."/>
            <person name="Markowitz V."/>
            <person name="Hugenholtz P."/>
            <person name="Kyrpides N.C."/>
            <person name="Klenk H.P."/>
            <person name="Detter J.C."/>
        </authorList>
    </citation>
    <scope>NUCLEOTIDE SEQUENCE [LARGE SCALE GENOMIC DNA]</scope>
    <source>
        <strain evidence="5">ATCC 43812 / DSM 4252 / R-10</strain>
    </source>
</reference>
<dbReference type="HOGENOM" id="CLU_643848_0_0_10"/>